<dbReference type="EMBL" id="WHOD01000092">
    <property type="protein sequence ID" value="NOU96219.1"/>
    <property type="molecule type" value="Genomic_DNA"/>
</dbReference>
<feature type="non-terminal residue" evidence="1">
    <location>
        <position position="204"/>
    </location>
</feature>
<proteinExistence type="predicted"/>
<name>A0A972K116_9BACL</name>
<gene>
    <name evidence="1" type="ORF">GC093_23795</name>
</gene>
<dbReference type="InterPro" id="IPR027417">
    <property type="entry name" value="P-loop_NTPase"/>
</dbReference>
<sequence length="204" mass="22814">MIDSIRDFNLTIESGKIYGLVGSLGSGGWLLSYLLAGRDTLFSQDLKLSNSQITIDGLPANNELLKSISCYIGEGVAEIPYKKFNSYPSKLTWKIRKIKTVADQILEGIARSENTLTLHEIAILFELTGINEPGRIYSPLEFNSGERWRASLAIGFAFQKKLFCAPWIEPHGIEYILSEHSRKYLKILQEAGAAIILPVSNEKY</sequence>
<comment type="caution">
    <text evidence="1">The sequence shown here is derived from an EMBL/GenBank/DDBJ whole genome shotgun (WGS) entry which is preliminary data.</text>
</comment>
<accession>A0A972K116</accession>
<dbReference type="RefSeq" id="WP_171654453.1">
    <property type="nucleotide sequence ID" value="NZ_WHOD01000092.1"/>
</dbReference>
<dbReference type="Proteomes" id="UP000641588">
    <property type="component" value="Unassembled WGS sequence"/>
</dbReference>
<keyword evidence="2" id="KW-1185">Reference proteome</keyword>
<dbReference type="AlphaFoldDB" id="A0A972K116"/>
<dbReference type="Gene3D" id="3.40.50.300">
    <property type="entry name" value="P-loop containing nucleotide triphosphate hydrolases"/>
    <property type="match status" value="1"/>
</dbReference>
<dbReference type="SUPFAM" id="SSF52540">
    <property type="entry name" value="P-loop containing nucleoside triphosphate hydrolases"/>
    <property type="match status" value="1"/>
</dbReference>
<organism evidence="1 2">
    <name type="scientific">Paenibacillus foliorum</name>
    <dbReference type="NCBI Taxonomy" id="2654974"/>
    <lineage>
        <taxon>Bacteria</taxon>
        <taxon>Bacillati</taxon>
        <taxon>Bacillota</taxon>
        <taxon>Bacilli</taxon>
        <taxon>Bacillales</taxon>
        <taxon>Paenibacillaceae</taxon>
        <taxon>Paenibacillus</taxon>
    </lineage>
</organism>
<protein>
    <recommendedName>
        <fullName evidence="3">ABC transporter ATP-binding protein</fullName>
    </recommendedName>
</protein>
<evidence type="ECO:0000313" key="1">
    <source>
        <dbReference type="EMBL" id="NOU96219.1"/>
    </source>
</evidence>
<evidence type="ECO:0000313" key="2">
    <source>
        <dbReference type="Proteomes" id="UP000641588"/>
    </source>
</evidence>
<reference evidence="1" key="1">
    <citation type="submission" date="2019-10" db="EMBL/GenBank/DDBJ databases">
        <title>Description of Paenibacillus glebae sp. nov.</title>
        <authorList>
            <person name="Carlier A."/>
            <person name="Qi S."/>
        </authorList>
    </citation>
    <scope>NUCLEOTIDE SEQUENCE</scope>
    <source>
        <strain evidence="1">LMG 31456</strain>
    </source>
</reference>
<evidence type="ECO:0008006" key="3">
    <source>
        <dbReference type="Google" id="ProtNLM"/>
    </source>
</evidence>